<dbReference type="InterPro" id="IPR008266">
    <property type="entry name" value="Tyr_kinase_AS"/>
</dbReference>
<dbReference type="PANTHER" id="PTHR43289:SF6">
    <property type="entry name" value="SERINE_THREONINE-PROTEIN KINASE NEKL-3"/>
    <property type="match status" value="1"/>
</dbReference>
<evidence type="ECO:0000259" key="8">
    <source>
        <dbReference type="PROSITE" id="PS50011"/>
    </source>
</evidence>
<dbReference type="PROSITE" id="PS50005">
    <property type="entry name" value="TPR"/>
    <property type="match status" value="1"/>
</dbReference>
<sequence>MSPAMASAPRERFGRYELQERVGQGGMAETWRARLLGAAGVTKSVLIKKVLPEYANDEAFVSMFISEARISATLSHGAIAQVFDFGKVDGQYFLAMELVEGQPLNRILKRALRSGYHSLPVPIAVFIAMEMCRGLHYAHTRSDEKGEPLGIVHRDISPDNVLIGYEGQVKIVDFGIAKARSLRSFNTEPGVVKGKYLFFSPEQARGEAVDARTDVWATGVVLFQMLCGRLPLEGQVHTVLRRLNSGQPLPSPRQVRSDIPVALDSIIQRALALQKDSRFESAHALGDALAGFLYSSTPRFSPMSVAYLLRELYRPDLEALGMNAPVPASFAEEMSIWREAPPLPAPTQHGVPALDVEPDYRTEESGPVEVDDAEKEAPAPRATRVGLFAEGSRSSQWVAGVGLVMAAVLAVVAVTRVGADVLAAAKEEVRAPGPPVAQRIIPPALPPGPPVAAPSKPPAAEEAPSRASEAMVENADDDEVSGNADTPDDAAEVAAERSAVARPVSGVRSGKVVPAAGKVARGQTRQAQAALLGAAGNALAVSPVTVGPAHRVLTAGRALQREGKYTDARNSARECARLEPGNAECYLLLGAVEVKLGRIEEGARNYHRFLELAPSDHPLASTVLRILQEYEAR</sequence>
<dbReference type="PROSITE" id="PS00107">
    <property type="entry name" value="PROTEIN_KINASE_ATP"/>
    <property type="match status" value="1"/>
</dbReference>
<evidence type="ECO:0000256" key="1">
    <source>
        <dbReference type="ARBA" id="ARBA00022679"/>
    </source>
</evidence>
<feature type="repeat" description="TPR" evidence="5">
    <location>
        <begin position="583"/>
        <end position="616"/>
    </location>
</feature>
<accession>Q1D643</accession>
<evidence type="ECO:0000256" key="7">
    <source>
        <dbReference type="SAM" id="MobiDB-lite"/>
    </source>
</evidence>
<evidence type="ECO:0000256" key="5">
    <source>
        <dbReference type="PROSITE-ProRule" id="PRU00339"/>
    </source>
</evidence>
<dbReference type="AlphaFoldDB" id="Q1D643"/>
<keyword evidence="5" id="KW-0802">TPR repeat</keyword>
<dbReference type="GO" id="GO:0004674">
    <property type="term" value="F:protein serine/threonine kinase activity"/>
    <property type="evidence" value="ECO:0007669"/>
    <property type="project" value="UniProtKB-KW"/>
</dbReference>
<dbReference type="PANTHER" id="PTHR43289">
    <property type="entry name" value="MITOGEN-ACTIVATED PROTEIN KINASE KINASE KINASE 20-RELATED"/>
    <property type="match status" value="1"/>
</dbReference>
<evidence type="ECO:0000313" key="10">
    <source>
        <dbReference type="Proteomes" id="UP000002402"/>
    </source>
</evidence>
<keyword evidence="2 6" id="KW-0547">Nucleotide-binding</keyword>
<evidence type="ECO:0000256" key="6">
    <source>
        <dbReference type="PROSITE-ProRule" id="PRU10141"/>
    </source>
</evidence>
<feature type="binding site" evidence="6">
    <location>
        <position position="49"/>
    </location>
    <ligand>
        <name>ATP</name>
        <dbReference type="ChEBI" id="CHEBI:30616"/>
    </ligand>
</feature>
<keyword evidence="4 6" id="KW-0067">ATP-binding</keyword>
<dbReference type="SUPFAM" id="SSF48452">
    <property type="entry name" value="TPR-like"/>
    <property type="match status" value="1"/>
</dbReference>
<dbReference type="InterPro" id="IPR000719">
    <property type="entry name" value="Prot_kinase_dom"/>
</dbReference>
<dbReference type="Proteomes" id="UP000002402">
    <property type="component" value="Chromosome"/>
</dbReference>
<dbReference type="Gene3D" id="3.30.200.20">
    <property type="entry name" value="Phosphorylase Kinase, domain 1"/>
    <property type="match status" value="1"/>
</dbReference>
<keyword evidence="9" id="KW-0723">Serine/threonine-protein kinase</keyword>
<evidence type="ECO:0000256" key="3">
    <source>
        <dbReference type="ARBA" id="ARBA00022777"/>
    </source>
</evidence>
<dbReference type="SUPFAM" id="SSF56112">
    <property type="entry name" value="Protein kinase-like (PK-like)"/>
    <property type="match status" value="1"/>
</dbReference>
<proteinExistence type="predicted"/>
<protein>
    <submittedName>
        <fullName evidence="9">Serine/threonine protein kinase</fullName>
    </submittedName>
</protein>
<name>Q1D643_MYXXD</name>
<feature type="region of interest" description="Disordered" evidence="7">
    <location>
        <begin position="358"/>
        <end position="378"/>
    </location>
</feature>
<evidence type="ECO:0000313" key="9">
    <source>
        <dbReference type="EMBL" id="ABF92682.1"/>
    </source>
</evidence>
<dbReference type="Gene3D" id="1.10.510.10">
    <property type="entry name" value="Transferase(Phosphotransferase) domain 1"/>
    <property type="match status" value="1"/>
</dbReference>
<dbReference type="Pfam" id="PF00069">
    <property type="entry name" value="Pkinase"/>
    <property type="match status" value="1"/>
</dbReference>
<feature type="domain" description="Protein kinase" evidence="8">
    <location>
        <begin position="16"/>
        <end position="293"/>
    </location>
</feature>
<feature type="compositionally biased region" description="Acidic residues" evidence="7">
    <location>
        <begin position="474"/>
        <end position="491"/>
    </location>
</feature>
<dbReference type="InterPro" id="IPR011990">
    <property type="entry name" value="TPR-like_helical_dom_sf"/>
</dbReference>
<dbReference type="HOGENOM" id="CLU_000288_151_4_7"/>
<feature type="region of interest" description="Disordered" evidence="7">
    <location>
        <begin position="430"/>
        <end position="502"/>
    </location>
</feature>
<dbReference type="eggNOG" id="COG0515">
    <property type="taxonomic scope" value="Bacteria"/>
</dbReference>
<dbReference type="InterPro" id="IPR017441">
    <property type="entry name" value="Protein_kinase_ATP_BS"/>
</dbReference>
<dbReference type="KEGG" id="mxa:MXAN_3693"/>
<dbReference type="PROSITE" id="PS50011">
    <property type="entry name" value="PROTEIN_KINASE_DOM"/>
    <property type="match status" value="1"/>
</dbReference>
<dbReference type="InterPro" id="IPR011009">
    <property type="entry name" value="Kinase-like_dom_sf"/>
</dbReference>
<feature type="compositionally biased region" description="Pro residues" evidence="7">
    <location>
        <begin position="443"/>
        <end position="457"/>
    </location>
</feature>
<organism evidence="9 10">
    <name type="scientific">Myxococcus xanthus (strain DK1622)</name>
    <dbReference type="NCBI Taxonomy" id="246197"/>
    <lineage>
        <taxon>Bacteria</taxon>
        <taxon>Pseudomonadati</taxon>
        <taxon>Myxococcota</taxon>
        <taxon>Myxococcia</taxon>
        <taxon>Myxococcales</taxon>
        <taxon>Cystobacterineae</taxon>
        <taxon>Myxococcaceae</taxon>
        <taxon>Myxococcus</taxon>
    </lineage>
</organism>
<evidence type="ECO:0000256" key="2">
    <source>
        <dbReference type="ARBA" id="ARBA00022741"/>
    </source>
</evidence>
<keyword evidence="10" id="KW-1185">Reference proteome</keyword>
<dbReference type="Gene3D" id="1.25.40.10">
    <property type="entry name" value="Tetratricopeptide repeat domain"/>
    <property type="match status" value="1"/>
</dbReference>
<feature type="compositionally biased region" description="Low complexity" evidence="7">
    <location>
        <begin position="458"/>
        <end position="470"/>
    </location>
</feature>
<dbReference type="STRING" id="246197.MXAN_3693"/>
<dbReference type="GO" id="GO:0005524">
    <property type="term" value="F:ATP binding"/>
    <property type="evidence" value="ECO:0007669"/>
    <property type="project" value="UniProtKB-UniRule"/>
</dbReference>
<keyword evidence="3 9" id="KW-0418">Kinase</keyword>
<dbReference type="EnsemblBacteria" id="ABF92682">
    <property type="protein sequence ID" value="ABF92682"/>
    <property type="gene ID" value="MXAN_3693"/>
</dbReference>
<evidence type="ECO:0000256" key="4">
    <source>
        <dbReference type="ARBA" id="ARBA00022840"/>
    </source>
</evidence>
<dbReference type="PROSITE" id="PS00109">
    <property type="entry name" value="PROTEIN_KINASE_TYR"/>
    <property type="match status" value="1"/>
</dbReference>
<gene>
    <name evidence="9" type="ordered locus">MXAN_3693</name>
</gene>
<dbReference type="CDD" id="cd14014">
    <property type="entry name" value="STKc_PknB_like"/>
    <property type="match status" value="1"/>
</dbReference>
<keyword evidence="1" id="KW-0808">Transferase</keyword>
<dbReference type="EMBL" id="CP000113">
    <property type="protein sequence ID" value="ABF92682.1"/>
    <property type="molecule type" value="Genomic_DNA"/>
</dbReference>
<feature type="compositionally biased region" description="Low complexity" evidence="7">
    <location>
        <begin position="492"/>
        <end position="502"/>
    </location>
</feature>
<dbReference type="InterPro" id="IPR019734">
    <property type="entry name" value="TPR_rpt"/>
</dbReference>
<reference evidence="9 10" key="1">
    <citation type="journal article" date="2006" name="Proc. Natl. Acad. Sci. U.S.A.">
        <title>Evolution of sensory complexity recorded in a myxobacterial genome.</title>
        <authorList>
            <person name="Goldman B.S."/>
            <person name="Nierman W.C."/>
            <person name="Kaiser D."/>
            <person name="Slater S.C."/>
            <person name="Durkin A.S."/>
            <person name="Eisen J.A."/>
            <person name="Ronning C.M."/>
            <person name="Barbazuk W.B."/>
            <person name="Blanchard M."/>
            <person name="Field C."/>
            <person name="Halling C."/>
            <person name="Hinkle G."/>
            <person name="Iartchuk O."/>
            <person name="Kim H.S."/>
            <person name="Mackenzie C."/>
            <person name="Madupu R."/>
            <person name="Miller N."/>
            <person name="Shvartsbeyn A."/>
            <person name="Sullivan S.A."/>
            <person name="Vaudin M."/>
            <person name="Wiegand R."/>
            <person name="Kaplan H.B."/>
        </authorList>
    </citation>
    <scope>NUCLEOTIDE SEQUENCE [LARGE SCALE GENOMIC DNA]</scope>
    <source>
        <strain evidence="10">DK1622</strain>
    </source>
</reference>